<evidence type="ECO:0000256" key="1">
    <source>
        <dbReference type="SAM" id="MobiDB-lite"/>
    </source>
</evidence>
<feature type="region of interest" description="Disordered" evidence="1">
    <location>
        <begin position="26"/>
        <end position="65"/>
    </location>
</feature>
<accession>A0ABQ6IP24</accession>
<keyword evidence="3" id="KW-1185">Reference proteome</keyword>
<evidence type="ECO:0000313" key="3">
    <source>
        <dbReference type="Proteomes" id="UP001157126"/>
    </source>
</evidence>
<comment type="caution">
    <text evidence="2">The sequence shown here is derived from an EMBL/GenBank/DDBJ whole genome shotgun (WGS) entry which is preliminary data.</text>
</comment>
<protein>
    <submittedName>
        <fullName evidence="2">Uncharacterized protein</fullName>
    </submittedName>
</protein>
<sequence>MRAGSDLQSGDRCRGLLDRPDHRCELGLVDRGRDPTAGDRQRQRAEDGDGTRTGHPDDAHALRGGRDRLLVRAALDATQTERTDVTGAGALVLVDRRGPRREHTLQTVVGVRPPRTQPVEQFVVVLDRPEAE</sequence>
<proteinExistence type="predicted"/>
<dbReference type="Proteomes" id="UP001157126">
    <property type="component" value="Unassembled WGS sequence"/>
</dbReference>
<organism evidence="2 3">
    <name type="scientific">Mobilicoccus caccae</name>
    <dbReference type="NCBI Taxonomy" id="1859295"/>
    <lineage>
        <taxon>Bacteria</taxon>
        <taxon>Bacillati</taxon>
        <taxon>Actinomycetota</taxon>
        <taxon>Actinomycetes</taxon>
        <taxon>Micrococcales</taxon>
        <taxon>Dermatophilaceae</taxon>
        <taxon>Mobilicoccus</taxon>
    </lineage>
</organism>
<gene>
    <name evidence="2" type="ORF">GCM10025883_05270</name>
</gene>
<name>A0ABQ6IP24_9MICO</name>
<evidence type="ECO:0000313" key="2">
    <source>
        <dbReference type="EMBL" id="GMA38482.1"/>
    </source>
</evidence>
<dbReference type="EMBL" id="BSUO01000001">
    <property type="protein sequence ID" value="GMA38482.1"/>
    <property type="molecule type" value="Genomic_DNA"/>
</dbReference>
<reference evidence="3" key="1">
    <citation type="journal article" date="2019" name="Int. J. Syst. Evol. Microbiol.">
        <title>The Global Catalogue of Microorganisms (GCM) 10K type strain sequencing project: providing services to taxonomists for standard genome sequencing and annotation.</title>
        <authorList>
            <consortium name="The Broad Institute Genomics Platform"/>
            <consortium name="The Broad Institute Genome Sequencing Center for Infectious Disease"/>
            <person name="Wu L."/>
            <person name="Ma J."/>
        </authorList>
    </citation>
    <scope>NUCLEOTIDE SEQUENCE [LARGE SCALE GENOMIC DNA]</scope>
    <source>
        <strain evidence="3">NBRC 113072</strain>
    </source>
</reference>